<feature type="region of interest" description="Disordered" evidence="1">
    <location>
        <begin position="48"/>
        <end position="110"/>
    </location>
</feature>
<evidence type="ECO:0000256" key="1">
    <source>
        <dbReference type="SAM" id="MobiDB-lite"/>
    </source>
</evidence>
<reference evidence="2 3" key="1">
    <citation type="journal article" date="2023" name="Plants (Basel)">
        <title>Bridging the Gap: Combining Genomics and Transcriptomics Approaches to Understand Stylosanthes scabra, an Orphan Legume from the Brazilian Caatinga.</title>
        <authorList>
            <person name="Ferreira-Neto J.R.C."/>
            <person name="da Silva M.D."/>
            <person name="Binneck E."/>
            <person name="de Melo N.F."/>
            <person name="da Silva R.H."/>
            <person name="de Melo A.L.T.M."/>
            <person name="Pandolfi V."/>
            <person name="Bustamante F.O."/>
            <person name="Brasileiro-Vidal A.C."/>
            <person name="Benko-Iseppon A.M."/>
        </authorList>
    </citation>
    <scope>NUCLEOTIDE SEQUENCE [LARGE SCALE GENOMIC DNA]</scope>
    <source>
        <tissue evidence="2">Leaves</tissue>
    </source>
</reference>
<comment type="caution">
    <text evidence="2">The sequence shown here is derived from an EMBL/GenBank/DDBJ whole genome shotgun (WGS) entry which is preliminary data.</text>
</comment>
<feature type="compositionally biased region" description="Basic and acidic residues" evidence="1">
    <location>
        <begin position="97"/>
        <end position="110"/>
    </location>
</feature>
<organism evidence="2 3">
    <name type="scientific">Stylosanthes scabra</name>
    <dbReference type="NCBI Taxonomy" id="79078"/>
    <lineage>
        <taxon>Eukaryota</taxon>
        <taxon>Viridiplantae</taxon>
        <taxon>Streptophyta</taxon>
        <taxon>Embryophyta</taxon>
        <taxon>Tracheophyta</taxon>
        <taxon>Spermatophyta</taxon>
        <taxon>Magnoliopsida</taxon>
        <taxon>eudicotyledons</taxon>
        <taxon>Gunneridae</taxon>
        <taxon>Pentapetalae</taxon>
        <taxon>rosids</taxon>
        <taxon>fabids</taxon>
        <taxon>Fabales</taxon>
        <taxon>Fabaceae</taxon>
        <taxon>Papilionoideae</taxon>
        <taxon>50 kb inversion clade</taxon>
        <taxon>dalbergioids sensu lato</taxon>
        <taxon>Dalbergieae</taxon>
        <taxon>Pterocarpus clade</taxon>
        <taxon>Stylosanthes</taxon>
    </lineage>
</organism>
<proteinExistence type="predicted"/>
<gene>
    <name evidence="2" type="ORF">PIB30_077305</name>
</gene>
<name>A0ABU6VQC8_9FABA</name>
<accession>A0ABU6VQC8</accession>
<feature type="region of interest" description="Disordered" evidence="1">
    <location>
        <begin position="1"/>
        <end position="25"/>
    </location>
</feature>
<feature type="compositionally biased region" description="Acidic residues" evidence="1">
    <location>
        <begin position="48"/>
        <end position="71"/>
    </location>
</feature>
<evidence type="ECO:0000313" key="3">
    <source>
        <dbReference type="Proteomes" id="UP001341840"/>
    </source>
</evidence>
<keyword evidence="3" id="KW-1185">Reference proteome</keyword>
<protein>
    <submittedName>
        <fullName evidence="2">Uncharacterized protein</fullName>
    </submittedName>
</protein>
<evidence type="ECO:0000313" key="2">
    <source>
        <dbReference type="EMBL" id="MED6175329.1"/>
    </source>
</evidence>
<sequence>MGALGHKAIRKIDDTTPSRSRRWVGDPIPAGPIRYATPEVSMYIEFDSEDRSDEEYIGETDEDSDSFDDDEFVPKTEEGQSFLLLPPPSIPNLSSVSREKCTGGNHKAYD</sequence>
<dbReference type="Proteomes" id="UP001341840">
    <property type="component" value="Unassembled WGS sequence"/>
</dbReference>
<dbReference type="EMBL" id="JASCZI010152071">
    <property type="protein sequence ID" value="MED6175329.1"/>
    <property type="molecule type" value="Genomic_DNA"/>
</dbReference>